<evidence type="ECO:0008006" key="4">
    <source>
        <dbReference type="Google" id="ProtNLM"/>
    </source>
</evidence>
<reference evidence="2 3" key="1">
    <citation type="submission" date="2018-05" db="EMBL/GenBank/DDBJ databases">
        <title>Chitinophaga sp. K3CV102501T nov., isolated from isolated from a monsoon evergreen broad-leaved forest soil.</title>
        <authorList>
            <person name="Lv Y."/>
        </authorList>
    </citation>
    <scope>NUCLEOTIDE SEQUENCE [LARGE SCALE GENOMIC DNA]</scope>
    <source>
        <strain evidence="2 3">GDMCC 1.1325</strain>
    </source>
</reference>
<dbReference type="Pfam" id="PF13715">
    <property type="entry name" value="CarbopepD_reg_2"/>
    <property type="match status" value="1"/>
</dbReference>
<proteinExistence type="predicted"/>
<dbReference type="InterPro" id="IPR008969">
    <property type="entry name" value="CarboxyPept-like_regulatory"/>
</dbReference>
<gene>
    <name evidence="2" type="ORF">DF182_02560</name>
</gene>
<dbReference type="Proteomes" id="UP000253410">
    <property type="component" value="Unassembled WGS sequence"/>
</dbReference>
<comment type="caution">
    <text evidence="2">The sequence shown here is derived from an EMBL/GenBank/DDBJ whole genome shotgun (WGS) entry which is preliminary data.</text>
</comment>
<evidence type="ECO:0000313" key="3">
    <source>
        <dbReference type="Proteomes" id="UP000253410"/>
    </source>
</evidence>
<evidence type="ECO:0000256" key="1">
    <source>
        <dbReference type="SAM" id="MobiDB-lite"/>
    </source>
</evidence>
<sequence length="916" mass="103529">MNLQYADIFNLLEKLMHDPVTKFNQIIRYLTFFLLCCCSYLSLSAQHAIKGTVYQKDTRRTLSGATILLYDEKARIKAQTISNEQGNFLINNVPVGFYRLLVSFMGNRTEMIPVEITARTNTLTFNYIQLSPSISLSRVEVKADRPLMAIRKDTVEFSAGDLPTLPNANMQNLIEKIPGLTIDDNGNLSYLGSPIKELFIDGRSVLQNMNSAKRLMEILKADLADKIQISDKKNLSGLTEPGRNEKVLNIVVKAEMRKGVRGTVTGGYGTHDRYNANTTFNMFRKKNTMLGDVLANNNNTLSDAGTNPSVNFLGNNQQGINKLLNIGTYITMEVNKKIKLTVNLKHQEQDIITNELQQRENIFQDSSTFYHSNNLRHQNIKHTGGNFFLDIQPDINNKITVSTTVDREKQEQHNTRSYSTTGSRMNTLNSGTLSNNDSAISKTLETMVDYSHKFGRTGRVLAFHGELNKNWIYSYQLNINNNNVFSPFTTADSLNQKVSPKNDITQLALGASYSEPIDRNWMASVNYTLRDYNTNNRQNTSDFSNIIHGYVPNDSLTYCFNSKVINHLVKPSLTYNKGKLMVIGAVGLSLNNMNSDNFSSHQKFTNQTTYVDHALTAVVKIDPYKTLTINYGGMTAPVDPKQLWPVSNNSNPLYVQLGNPDLINSFISSLIVSYFSNGIRGNVFGNIMQVKHIKNDFSTAVFTDSIGRQVTMPINVSGNWDATNTMIFGYRLKKPGLTINYRNSFDYARSTTKINSLDNITKKLSILQALTTSFTLKKTIEIGVKAIIDYKGNLYSLQGDYYNDYIQYSLGLNVNAWLPLDFNIGTNVNYTNNTEARAHFTLFNGWLGRSFLHNKSLLAKFFAFDLLHQNKSIQAYYGNTYRETLQTTNLSQYFMFSLSYTYGRKGSKNTLPQKSR</sequence>
<keyword evidence="3" id="KW-1185">Reference proteome</keyword>
<dbReference type="SUPFAM" id="SSF56935">
    <property type="entry name" value="Porins"/>
    <property type="match status" value="1"/>
</dbReference>
<dbReference type="EMBL" id="QFFJ01000001">
    <property type="protein sequence ID" value="RBL91512.1"/>
    <property type="molecule type" value="Genomic_DNA"/>
</dbReference>
<evidence type="ECO:0000313" key="2">
    <source>
        <dbReference type="EMBL" id="RBL91512.1"/>
    </source>
</evidence>
<name>A0A365XYT4_9BACT</name>
<dbReference type="SUPFAM" id="SSF49464">
    <property type="entry name" value="Carboxypeptidase regulatory domain-like"/>
    <property type="match status" value="1"/>
</dbReference>
<feature type="region of interest" description="Disordered" evidence="1">
    <location>
        <begin position="407"/>
        <end position="434"/>
    </location>
</feature>
<protein>
    <recommendedName>
        <fullName evidence="4">Outer membrane protein beta-barrel domain-containing protein</fullName>
    </recommendedName>
</protein>
<accession>A0A365XYT4</accession>
<organism evidence="2 3">
    <name type="scientific">Chitinophaga flava</name>
    <dbReference type="NCBI Taxonomy" id="2259036"/>
    <lineage>
        <taxon>Bacteria</taxon>
        <taxon>Pseudomonadati</taxon>
        <taxon>Bacteroidota</taxon>
        <taxon>Chitinophagia</taxon>
        <taxon>Chitinophagales</taxon>
        <taxon>Chitinophagaceae</taxon>
        <taxon>Chitinophaga</taxon>
    </lineage>
</organism>
<dbReference type="Gene3D" id="2.60.40.1120">
    <property type="entry name" value="Carboxypeptidase-like, regulatory domain"/>
    <property type="match status" value="1"/>
</dbReference>
<dbReference type="AlphaFoldDB" id="A0A365XYT4"/>
<feature type="compositionally biased region" description="Polar residues" evidence="1">
    <location>
        <begin position="415"/>
        <end position="434"/>
    </location>
</feature>